<dbReference type="EMBL" id="CAJPIN010002488">
    <property type="protein sequence ID" value="CAG2055450.1"/>
    <property type="molecule type" value="Genomic_DNA"/>
</dbReference>
<dbReference type="InterPro" id="IPR009018">
    <property type="entry name" value="Signal_recog_particle_SRP9/14"/>
</dbReference>
<accession>A0ABN7NI26</accession>
<name>A0ABN7NI26_TIMPD</name>
<dbReference type="PANTHER" id="PTHR46880:SF5">
    <property type="entry name" value="DUF4371 DOMAIN-CONTAINING PROTEIN"/>
    <property type="match status" value="1"/>
</dbReference>
<evidence type="ECO:0000256" key="1">
    <source>
        <dbReference type="ARBA" id="ARBA00023135"/>
    </source>
</evidence>
<dbReference type="SUPFAM" id="SSF53098">
    <property type="entry name" value="Ribonuclease H-like"/>
    <property type="match status" value="1"/>
</dbReference>
<dbReference type="Gene3D" id="3.30.720.10">
    <property type="entry name" value="Signal recognition particle alu RNA binding heterodimer, srp9/1"/>
    <property type="match status" value="1"/>
</dbReference>
<feature type="domain" description="SRP9" evidence="2">
    <location>
        <begin position="133"/>
        <end position="197"/>
    </location>
</feature>
<dbReference type="Pfam" id="PF05486">
    <property type="entry name" value="SRP9-21"/>
    <property type="match status" value="1"/>
</dbReference>
<dbReference type="Proteomes" id="UP001153148">
    <property type="component" value="Unassembled WGS sequence"/>
</dbReference>
<dbReference type="SUPFAM" id="SSF54762">
    <property type="entry name" value="Signal recognition particle alu RNA binding heterodimer, SRP9/14"/>
    <property type="match status" value="1"/>
</dbReference>
<comment type="caution">
    <text evidence="3">The sequence shown here is derived from an EMBL/GenBank/DDBJ whole genome shotgun (WGS) entry which is preliminary data.</text>
</comment>
<evidence type="ECO:0000313" key="3">
    <source>
        <dbReference type="EMBL" id="CAG2055450.1"/>
    </source>
</evidence>
<proteinExistence type="predicted"/>
<keyword evidence="1" id="KW-0733">Signal recognition particle</keyword>
<keyword evidence="4" id="KW-1185">Reference proteome</keyword>
<evidence type="ECO:0000313" key="4">
    <source>
        <dbReference type="Proteomes" id="UP001153148"/>
    </source>
</evidence>
<evidence type="ECO:0000259" key="2">
    <source>
        <dbReference type="Pfam" id="PF05486"/>
    </source>
</evidence>
<protein>
    <recommendedName>
        <fullName evidence="2">SRP9 domain-containing protein</fullName>
    </recommendedName>
</protein>
<gene>
    <name evidence="3" type="ORF">TPAB3V08_LOCUS2453</name>
</gene>
<organism evidence="3 4">
    <name type="scientific">Timema podura</name>
    <name type="common">Walking stick</name>
    <dbReference type="NCBI Taxonomy" id="61482"/>
    <lineage>
        <taxon>Eukaryota</taxon>
        <taxon>Metazoa</taxon>
        <taxon>Ecdysozoa</taxon>
        <taxon>Arthropoda</taxon>
        <taxon>Hexapoda</taxon>
        <taxon>Insecta</taxon>
        <taxon>Pterygota</taxon>
        <taxon>Neoptera</taxon>
        <taxon>Polyneoptera</taxon>
        <taxon>Phasmatodea</taxon>
        <taxon>Timematodea</taxon>
        <taxon>Timematoidea</taxon>
        <taxon>Timematidae</taxon>
        <taxon>Timema</taxon>
    </lineage>
</organism>
<dbReference type="InterPro" id="IPR012337">
    <property type="entry name" value="RNaseH-like_sf"/>
</dbReference>
<sequence length="243" mass="27949">MTFLIYEPASRLQLVADYTLAQPQKLDVSTSLLSTPWVGLTKKKYLQFGIEEMKKLLVYLNQSLFSEKVDLLLAKWTEYKLLFPSLTLNQTLEKIHSEKCSARFSNLLQFLTFCAVIPVSTASCERGFSSHNRLKTAYRNSLKTETLDVRYTMKYVHKDGSLTLKLTDDVVCLQYKTEILQDLKKVDKLVNNLMRHMASKEQYSKFVGYFINLSIKIIIPPKGSSTYPAYEAQDLLLENSKKS</sequence>
<reference evidence="3" key="1">
    <citation type="submission" date="2021-03" db="EMBL/GenBank/DDBJ databases">
        <authorList>
            <person name="Tran Van P."/>
        </authorList>
    </citation>
    <scope>NUCLEOTIDE SEQUENCE</scope>
</reference>
<keyword evidence="1" id="KW-0687">Ribonucleoprotein</keyword>
<dbReference type="PANTHER" id="PTHR46880">
    <property type="entry name" value="RAS-ASSOCIATING DOMAIN-CONTAINING PROTEIN"/>
    <property type="match status" value="1"/>
</dbReference>
<dbReference type="InterPro" id="IPR039432">
    <property type="entry name" value="SRP9_dom"/>
</dbReference>